<dbReference type="GO" id="GO:0020037">
    <property type="term" value="F:heme binding"/>
    <property type="evidence" value="ECO:0007669"/>
    <property type="project" value="InterPro"/>
</dbReference>
<gene>
    <name evidence="8" type="ORF">EV191_101983</name>
</gene>
<dbReference type="InterPro" id="IPR036396">
    <property type="entry name" value="Cyt_P450_sf"/>
</dbReference>
<evidence type="ECO:0000256" key="4">
    <source>
        <dbReference type="ARBA" id="ARBA00023002"/>
    </source>
</evidence>
<dbReference type="InterPro" id="IPR001128">
    <property type="entry name" value="Cyt_P450"/>
</dbReference>
<dbReference type="Proteomes" id="UP000294911">
    <property type="component" value="Unassembled WGS sequence"/>
</dbReference>
<comment type="similarity">
    <text evidence="1 7">Belongs to the cytochrome P450 family.</text>
</comment>
<evidence type="ECO:0000256" key="3">
    <source>
        <dbReference type="ARBA" id="ARBA00022723"/>
    </source>
</evidence>
<keyword evidence="9" id="KW-1185">Reference proteome</keyword>
<dbReference type="InterPro" id="IPR017972">
    <property type="entry name" value="Cyt_P450_CS"/>
</dbReference>
<protein>
    <recommendedName>
        <fullName evidence="10">Cytochrome P450</fullName>
    </recommendedName>
</protein>
<dbReference type="GO" id="GO:0016705">
    <property type="term" value="F:oxidoreductase activity, acting on paired donors, with incorporation or reduction of molecular oxygen"/>
    <property type="evidence" value="ECO:0007669"/>
    <property type="project" value="InterPro"/>
</dbReference>
<keyword evidence="3 7" id="KW-0479">Metal-binding</keyword>
<keyword evidence="5 7" id="KW-0408">Iron</keyword>
<evidence type="ECO:0008006" key="10">
    <source>
        <dbReference type="Google" id="ProtNLM"/>
    </source>
</evidence>
<dbReference type="Gene3D" id="1.10.630.10">
    <property type="entry name" value="Cytochrome P450"/>
    <property type="match status" value="1"/>
</dbReference>
<keyword evidence="6 7" id="KW-0503">Monooxygenase</keyword>
<dbReference type="FunFam" id="1.10.630.10:FF:000018">
    <property type="entry name" value="Cytochrome P450 monooxygenase"/>
    <property type="match status" value="1"/>
</dbReference>
<dbReference type="PRINTS" id="PR00359">
    <property type="entry name" value="BP450"/>
</dbReference>
<dbReference type="RefSeq" id="WP_132875556.1">
    <property type="nucleotide sequence ID" value="NZ_SLXQ01000001.1"/>
</dbReference>
<dbReference type="OrthoDB" id="142769at2"/>
<reference evidence="8 9" key="1">
    <citation type="submission" date="2019-03" db="EMBL/GenBank/DDBJ databases">
        <title>Genomic Encyclopedia of Type Strains, Phase IV (KMG-IV): sequencing the most valuable type-strain genomes for metagenomic binning, comparative biology and taxonomic classification.</title>
        <authorList>
            <person name="Goeker M."/>
        </authorList>
    </citation>
    <scope>NUCLEOTIDE SEQUENCE [LARGE SCALE GENOMIC DNA]</scope>
    <source>
        <strain evidence="8 9">DSM 45765</strain>
    </source>
</reference>
<evidence type="ECO:0000313" key="9">
    <source>
        <dbReference type="Proteomes" id="UP000294911"/>
    </source>
</evidence>
<dbReference type="PROSITE" id="PS00086">
    <property type="entry name" value="CYTOCHROME_P450"/>
    <property type="match status" value="1"/>
</dbReference>
<dbReference type="Pfam" id="PF00067">
    <property type="entry name" value="p450"/>
    <property type="match status" value="1"/>
</dbReference>
<accession>A0A4R2RBE4</accession>
<evidence type="ECO:0000256" key="1">
    <source>
        <dbReference type="ARBA" id="ARBA00010617"/>
    </source>
</evidence>
<dbReference type="PANTHER" id="PTHR46696:SF1">
    <property type="entry name" value="CYTOCHROME P450 YJIB-RELATED"/>
    <property type="match status" value="1"/>
</dbReference>
<keyword evidence="2 7" id="KW-0349">Heme</keyword>
<dbReference type="PANTHER" id="PTHR46696">
    <property type="entry name" value="P450, PUTATIVE (EUROFUNG)-RELATED"/>
    <property type="match status" value="1"/>
</dbReference>
<keyword evidence="4 7" id="KW-0560">Oxidoreductase</keyword>
<dbReference type="GO" id="GO:0004497">
    <property type="term" value="F:monooxygenase activity"/>
    <property type="evidence" value="ECO:0007669"/>
    <property type="project" value="UniProtKB-KW"/>
</dbReference>
<dbReference type="AlphaFoldDB" id="A0A4R2RBE4"/>
<evidence type="ECO:0000256" key="2">
    <source>
        <dbReference type="ARBA" id="ARBA00022617"/>
    </source>
</evidence>
<dbReference type="GO" id="GO:0005506">
    <property type="term" value="F:iron ion binding"/>
    <property type="evidence" value="ECO:0007669"/>
    <property type="project" value="InterPro"/>
</dbReference>
<evidence type="ECO:0000313" key="8">
    <source>
        <dbReference type="EMBL" id="TCP57031.1"/>
    </source>
</evidence>
<comment type="caution">
    <text evidence="8">The sequence shown here is derived from an EMBL/GenBank/DDBJ whole genome shotgun (WGS) entry which is preliminary data.</text>
</comment>
<evidence type="ECO:0000256" key="5">
    <source>
        <dbReference type="ARBA" id="ARBA00023004"/>
    </source>
</evidence>
<dbReference type="InterPro" id="IPR002397">
    <property type="entry name" value="Cyt_P450_B"/>
</dbReference>
<evidence type="ECO:0000256" key="7">
    <source>
        <dbReference type="RuleBase" id="RU000461"/>
    </source>
</evidence>
<name>A0A4R2RBE4_9PSEU</name>
<evidence type="ECO:0000256" key="6">
    <source>
        <dbReference type="ARBA" id="ARBA00023033"/>
    </source>
</evidence>
<dbReference type="EMBL" id="SLXQ01000001">
    <property type="protein sequence ID" value="TCP57031.1"/>
    <property type="molecule type" value="Genomic_DNA"/>
</dbReference>
<sequence length="419" mass="46212">MTATQIDLTDPMLSKAPGRAFRELADKSRLTRASFPGVGELLLVTGYDDVRFVLGDPRFVKDASNVPGLEVTSLRQKRLDHFGVPEEYQEYLLNVITNFDGADHARLRKLVTRAFTVRRLAELRPRVERLAEDLLDRLPDHAEDGVVDLLAHFAYPLPINVICEMVGVPESDREFWRQASDALLQPNLGEKPGMMPFVDAVCGLVDASHELINLRRAAPEDDLISVLVHAQEADGDRLSDKEMVALVFALIFAGHETTAHLISSGTAALLSHPDQLALVKSDPDRIPRAVHEMLRWCAVVTIASVVYAKEDVPLGDEVIRKGEAVMPALTGANFDPARFPEAERFDITRESSGPMETHVGFSHGPHYCLGAALARMEGDIAFRALLRKYPNVELGVPVADLPLDAGFGTYRYAALPVRL</sequence>
<proteinExistence type="inferred from homology"/>
<dbReference type="CDD" id="cd11029">
    <property type="entry name" value="CYP107-like"/>
    <property type="match status" value="1"/>
</dbReference>
<organism evidence="8 9">
    <name type="scientific">Tamaricihabitans halophyticus</name>
    <dbReference type="NCBI Taxonomy" id="1262583"/>
    <lineage>
        <taxon>Bacteria</taxon>
        <taxon>Bacillati</taxon>
        <taxon>Actinomycetota</taxon>
        <taxon>Actinomycetes</taxon>
        <taxon>Pseudonocardiales</taxon>
        <taxon>Pseudonocardiaceae</taxon>
        <taxon>Tamaricihabitans</taxon>
    </lineage>
</organism>
<dbReference type="SUPFAM" id="SSF48264">
    <property type="entry name" value="Cytochrome P450"/>
    <property type="match status" value="1"/>
</dbReference>